<reference evidence="1" key="1">
    <citation type="journal article" date="2020" name="Cell">
        <title>Large-Scale Comparative Analyses of Tick Genomes Elucidate Their Genetic Diversity and Vector Capacities.</title>
        <authorList>
            <consortium name="Tick Genome and Microbiome Consortium (TIGMIC)"/>
            <person name="Jia N."/>
            <person name="Wang J."/>
            <person name="Shi W."/>
            <person name="Du L."/>
            <person name="Sun Y."/>
            <person name="Zhan W."/>
            <person name="Jiang J.F."/>
            <person name="Wang Q."/>
            <person name="Zhang B."/>
            <person name="Ji P."/>
            <person name="Bell-Sakyi L."/>
            <person name="Cui X.M."/>
            <person name="Yuan T.T."/>
            <person name="Jiang B.G."/>
            <person name="Yang W.F."/>
            <person name="Lam T.T."/>
            <person name="Chang Q.C."/>
            <person name="Ding S.J."/>
            <person name="Wang X.J."/>
            <person name="Zhu J.G."/>
            <person name="Ruan X.D."/>
            <person name="Zhao L."/>
            <person name="Wei J.T."/>
            <person name="Ye R.Z."/>
            <person name="Que T.C."/>
            <person name="Du C.H."/>
            <person name="Zhou Y.H."/>
            <person name="Cheng J.X."/>
            <person name="Dai P.F."/>
            <person name="Guo W.B."/>
            <person name="Han X.H."/>
            <person name="Huang E.J."/>
            <person name="Li L.F."/>
            <person name="Wei W."/>
            <person name="Gao Y.C."/>
            <person name="Liu J.Z."/>
            <person name="Shao H.Z."/>
            <person name="Wang X."/>
            <person name="Wang C.C."/>
            <person name="Yang T.C."/>
            <person name="Huo Q.B."/>
            <person name="Li W."/>
            <person name="Chen H.Y."/>
            <person name="Chen S.E."/>
            <person name="Zhou L.G."/>
            <person name="Ni X.B."/>
            <person name="Tian J.H."/>
            <person name="Sheng Y."/>
            <person name="Liu T."/>
            <person name="Pan Y.S."/>
            <person name="Xia L.Y."/>
            <person name="Li J."/>
            <person name="Zhao F."/>
            <person name="Cao W.C."/>
        </authorList>
    </citation>
    <scope>NUCLEOTIDE SEQUENCE</scope>
    <source>
        <strain evidence="1">Rmic-2018</strain>
    </source>
</reference>
<gene>
    <name evidence="1" type="ORF">HPB51_016960</name>
</gene>
<name>A0A9J6F4B9_RHIMP</name>
<dbReference type="EMBL" id="JABSTU010000001">
    <property type="protein sequence ID" value="KAH8041515.1"/>
    <property type="molecule type" value="Genomic_DNA"/>
</dbReference>
<organism evidence="1 2">
    <name type="scientific">Rhipicephalus microplus</name>
    <name type="common">Cattle tick</name>
    <name type="synonym">Boophilus microplus</name>
    <dbReference type="NCBI Taxonomy" id="6941"/>
    <lineage>
        <taxon>Eukaryota</taxon>
        <taxon>Metazoa</taxon>
        <taxon>Ecdysozoa</taxon>
        <taxon>Arthropoda</taxon>
        <taxon>Chelicerata</taxon>
        <taxon>Arachnida</taxon>
        <taxon>Acari</taxon>
        <taxon>Parasitiformes</taxon>
        <taxon>Ixodida</taxon>
        <taxon>Ixodoidea</taxon>
        <taxon>Ixodidae</taxon>
        <taxon>Rhipicephalinae</taxon>
        <taxon>Rhipicephalus</taxon>
        <taxon>Boophilus</taxon>
    </lineage>
</organism>
<proteinExistence type="predicted"/>
<comment type="caution">
    <text evidence="1">The sequence shown here is derived from an EMBL/GenBank/DDBJ whole genome shotgun (WGS) entry which is preliminary data.</text>
</comment>
<dbReference type="AlphaFoldDB" id="A0A9J6F4B9"/>
<protein>
    <submittedName>
        <fullName evidence="1">Uncharacterized protein</fullName>
    </submittedName>
</protein>
<evidence type="ECO:0000313" key="1">
    <source>
        <dbReference type="EMBL" id="KAH8041515.1"/>
    </source>
</evidence>
<evidence type="ECO:0000313" key="2">
    <source>
        <dbReference type="Proteomes" id="UP000821866"/>
    </source>
</evidence>
<accession>A0A9J6F4B9</accession>
<reference evidence="1" key="2">
    <citation type="submission" date="2021-09" db="EMBL/GenBank/DDBJ databases">
        <authorList>
            <person name="Jia N."/>
            <person name="Wang J."/>
            <person name="Shi W."/>
            <person name="Du L."/>
            <person name="Sun Y."/>
            <person name="Zhan W."/>
            <person name="Jiang J."/>
            <person name="Wang Q."/>
            <person name="Zhang B."/>
            <person name="Ji P."/>
            <person name="Sakyi L.B."/>
            <person name="Cui X."/>
            <person name="Yuan T."/>
            <person name="Jiang B."/>
            <person name="Yang W."/>
            <person name="Lam T.T.-Y."/>
            <person name="Chang Q."/>
            <person name="Ding S."/>
            <person name="Wang X."/>
            <person name="Zhu J."/>
            <person name="Ruan X."/>
            <person name="Zhao L."/>
            <person name="Wei J."/>
            <person name="Que T."/>
            <person name="Du C."/>
            <person name="Cheng J."/>
            <person name="Dai P."/>
            <person name="Han X."/>
            <person name="Huang E."/>
            <person name="Gao Y."/>
            <person name="Liu J."/>
            <person name="Shao H."/>
            <person name="Ye R."/>
            <person name="Li L."/>
            <person name="Wei W."/>
            <person name="Wang X."/>
            <person name="Wang C."/>
            <person name="Huo Q."/>
            <person name="Li W."/>
            <person name="Guo W."/>
            <person name="Chen H."/>
            <person name="Chen S."/>
            <person name="Zhou L."/>
            <person name="Zhou L."/>
            <person name="Ni X."/>
            <person name="Tian J."/>
            <person name="Zhou Y."/>
            <person name="Sheng Y."/>
            <person name="Liu T."/>
            <person name="Pan Y."/>
            <person name="Xia L."/>
            <person name="Li J."/>
            <person name="Zhao F."/>
            <person name="Cao W."/>
        </authorList>
    </citation>
    <scope>NUCLEOTIDE SEQUENCE</scope>
    <source>
        <strain evidence="1">Rmic-2018</strain>
        <tissue evidence="1">Larvae</tissue>
    </source>
</reference>
<dbReference type="Proteomes" id="UP000821866">
    <property type="component" value="Chromosome 1"/>
</dbReference>
<sequence>MASSTYCFTKASELHSSCEDSVIHSECLFTGFLAECNLLLSVSDLGGPFRKMFPKCEDVKRYGCGRTSTAIVGEVTAGAEKTMVEALKRHAFAIAVYESSDSASQMSLSR</sequence>
<keyword evidence="2" id="KW-1185">Reference proteome</keyword>